<dbReference type="EMBL" id="DTGR01000052">
    <property type="protein sequence ID" value="HHS28771.1"/>
    <property type="molecule type" value="Genomic_DNA"/>
</dbReference>
<comment type="caution">
    <text evidence="2">The sequence shown here is derived from an EMBL/GenBank/DDBJ whole genome shotgun (WGS) entry which is preliminary data.</text>
</comment>
<accession>A0A7V6A2J7</accession>
<evidence type="ECO:0000313" key="2">
    <source>
        <dbReference type="EMBL" id="HHS28771.1"/>
    </source>
</evidence>
<organism evidence="2">
    <name type="scientific">Desulfobacca acetoxidans</name>
    <dbReference type="NCBI Taxonomy" id="60893"/>
    <lineage>
        <taxon>Bacteria</taxon>
        <taxon>Pseudomonadati</taxon>
        <taxon>Thermodesulfobacteriota</taxon>
        <taxon>Desulfobaccia</taxon>
        <taxon>Desulfobaccales</taxon>
        <taxon>Desulfobaccaceae</taxon>
        <taxon>Desulfobacca</taxon>
    </lineage>
</organism>
<keyword evidence="1" id="KW-0812">Transmembrane</keyword>
<feature type="transmembrane region" description="Helical" evidence="1">
    <location>
        <begin position="157"/>
        <end position="178"/>
    </location>
</feature>
<keyword evidence="1" id="KW-1133">Transmembrane helix</keyword>
<name>A0A7V6A2J7_9BACT</name>
<reference evidence="2" key="1">
    <citation type="journal article" date="2020" name="mSystems">
        <title>Genome- and Community-Level Interaction Insights into Carbon Utilization and Element Cycling Functions of Hydrothermarchaeota in Hydrothermal Sediment.</title>
        <authorList>
            <person name="Zhou Z."/>
            <person name="Liu Y."/>
            <person name="Xu W."/>
            <person name="Pan J."/>
            <person name="Luo Z.H."/>
            <person name="Li M."/>
        </authorList>
    </citation>
    <scope>NUCLEOTIDE SEQUENCE [LARGE SCALE GENOMIC DNA]</scope>
    <source>
        <strain evidence="2">SpSt-767</strain>
    </source>
</reference>
<proteinExistence type="predicted"/>
<keyword evidence="1" id="KW-0472">Membrane</keyword>
<protein>
    <submittedName>
        <fullName evidence="2">Uncharacterized protein</fullName>
    </submittedName>
</protein>
<sequence>MKVLRLKGLILIIVLAGAWLISGPPAALAEDHPVLRVSLQAPAGGLKMGDTPNFLGAVTNLGPQPAQGLVVYLSLVSLAPGHERPVDLEDWSAQKAVRLDRLNPGATDFRHWGLRLIAAGKYGVALTVVDPREPRPIVSDLVPFEVQPKATLVARRVLPVALGEPLLIMLLWGGMVFYHFRCHPKQKPEGLG</sequence>
<gene>
    <name evidence="2" type="ORF">ENV52_03605</name>
</gene>
<dbReference type="AlphaFoldDB" id="A0A7V6A2J7"/>
<evidence type="ECO:0000256" key="1">
    <source>
        <dbReference type="SAM" id="Phobius"/>
    </source>
</evidence>